<evidence type="ECO:0000256" key="2">
    <source>
        <dbReference type="SAM" id="SignalP"/>
    </source>
</evidence>
<dbReference type="KEGG" id="bpj:B2904_orf1893"/>
<dbReference type="PATRIC" id="fig|1133568.3.peg.1893"/>
<sequence>MKKLILILTALCITFAYSFAQIPTANMNTFIDNLDSSAVKRATAGEFSTDSDKLNAKDVFDLNRTIFSAGYVPGFNSSDSTAVQAFFGVPILNNAMYFGVAGVYSMNETRVDYNPYSATPSQNGITLGKEVTTGSTFAIRPVFKINDMVSIHYLIARGNSKQVNEGYTSFIDDKNLSVITNTTGNSQWVHEVAVGLVFGEMKLKIPVRLTINDAGNSYSKQYTLTKTDVPNVSSSESQRGTTNTGNNTMNLSIAPEFSMPLVAGPMTGLNFGLTLGFDIYGMGQKSAYYSTYKNTPVNGTTREEKRSAVTNQEGVFNMNADINAYPTLEWSLADNRVRLIMEPKVGLAINVTNAGNVKVVEKTEITDQTTLETTTSGAKSSLVQIIPYIELPIGTAFKPVDWFEFRAGVSYRLGFAMTTGSYEALTGGKYKTFNYNNGFESTMNLYTGMGFIVGEDFFIDLYLAARAGNATTTSPSLLGIDSWGAQLSYRL</sequence>
<feature type="region of interest" description="Disordered" evidence="1">
    <location>
        <begin position="229"/>
        <end position="249"/>
    </location>
</feature>
<proteinExistence type="predicted"/>
<evidence type="ECO:0000256" key="1">
    <source>
        <dbReference type="SAM" id="MobiDB-lite"/>
    </source>
</evidence>
<gene>
    <name evidence="3" type="ORF">B2904_orf1893</name>
</gene>
<feature type="compositionally biased region" description="Polar residues" evidence="1">
    <location>
        <begin position="229"/>
        <end position="239"/>
    </location>
</feature>
<feature type="chain" id="PRO_5003828944" evidence="2">
    <location>
        <begin position="21"/>
        <end position="491"/>
    </location>
</feature>
<evidence type="ECO:0000313" key="4">
    <source>
        <dbReference type="Proteomes" id="UP000007346"/>
    </source>
</evidence>
<dbReference type="AlphaFoldDB" id="J9UWC4"/>
<keyword evidence="2" id="KW-0732">Signal</keyword>
<accession>J9UWC4</accession>
<organism evidence="3 4">
    <name type="scientific">Brachyspira pilosicoli B2904</name>
    <dbReference type="NCBI Taxonomy" id="1133568"/>
    <lineage>
        <taxon>Bacteria</taxon>
        <taxon>Pseudomonadati</taxon>
        <taxon>Spirochaetota</taxon>
        <taxon>Spirochaetia</taxon>
        <taxon>Brachyspirales</taxon>
        <taxon>Brachyspiraceae</taxon>
        <taxon>Brachyspira</taxon>
    </lineage>
</organism>
<dbReference type="Proteomes" id="UP000007346">
    <property type="component" value="Chromosome"/>
</dbReference>
<dbReference type="HOGENOM" id="CLU_578309_0_0_12"/>
<reference evidence="3 4" key="1">
    <citation type="journal article" date="2012" name="BMC Genomics">
        <title>Comparative genomics of Brachyspira pilosicoli strains: genome rearrangements, reductions and correlation of genetic compliment with phenotypic diversity.</title>
        <authorList>
            <person name="Mappley L.J."/>
            <person name="Black M.L."/>
            <person name="Abuoun M."/>
            <person name="Darby A.C."/>
            <person name="Woodward M.J."/>
            <person name="Parkhill J."/>
            <person name="Turner A.K."/>
            <person name="Bellgard M.I."/>
            <person name="La T."/>
            <person name="Phillips N.D."/>
            <person name="La Ragione R.M."/>
            <person name="Hampson D.J."/>
        </authorList>
    </citation>
    <scope>NUCLEOTIDE SEQUENCE [LARGE SCALE GENOMIC DNA]</scope>
    <source>
        <strain evidence="3">B2904</strain>
    </source>
</reference>
<feature type="signal peptide" evidence="2">
    <location>
        <begin position="1"/>
        <end position="20"/>
    </location>
</feature>
<dbReference type="EMBL" id="CP003490">
    <property type="protein sequence ID" value="AFR71223.1"/>
    <property type="molecule type" value="Genomic_DNA"/>
</dbReference>
<dbReference type="RefSeq" id="WP_014936387.1">
    <property type="nucleotide sequence ID" value="NC_018607.1"/>
</dbReference>
<protein>
    <submittedName>
        <fullName evidence="3">Uncharacterized protein</fullName>
    </submittedName>
</protein>
<feature type="compositionally biased region" description="Low complexity" evidence="1">
    <location>
        <begin position="240"/>
        <end position="249"/>
    </location>
</feature>
<name>J9UWC4_BRAPL</name>
<evidence type="ECO:0000313" key="3">
    <source>
        <dbReference type="EMBL" id="AFR71223.1"/>
    </source>
</evidence>